<gene>
    <name evidence="1" type="ORF">BCR38DRAFT_459463</name>
</gene>
<dbReference type="AlphaFoldDB" id="A0A1Y2DR86"/>
<dbReference type="RefSeq" id="XP_040713721.1">
    <property type="nucleotide sequence ID" value="XM_040862286.1"/>
</dbReference>
<dbReference type="PANTHER" id="PTHR38792:SF3">
    <property type="entry name" value="BNR_ASP-BOX REPEAT DOMAIN PROTEIN (AFU_ORTHOLOGUE AFUA_7G06430)-RELATED"/>
    <property type="match status" value="1"/>
</dbReference>
<proteinExistence type="predicted"/>
<evidence type="ECO:0000313" key="1">
    <source>
        <dbReference type="EMBL" id="ORY61644.1"/>
    </source>
</evidence>
<dbReference type="InParanoid" id="A0A1Y2DR86"/>
<dbReference type="CDD" id="cd15482">
    <property type="entry name" value="Sialidase_non-viral"/>
    <property type="match status" value="1"/>
</dbReference>
<sequence length="363" mass="39129">MTSPEVQAGSPTDWMDLKTGCRTESLLHPTVSSTECPWDVSGAYPRLAWRTDGNIMGSYTSFSGSKKTLKVVESTDKGQTTFSPIGSIASSTGDLDNCFLLEVPLQPHSRRVPHTGKYTYYRLTLSISYDGGRSWKFLVNAVQSPPEADVLGFWEPFMRVGVEGEIQLSYSKTEATDNQETFRTKSFDGGHTWKVPQCLVCHAADEKKRDGMQSIVEVTDASTGQDALIVVYETTGHGLFSVQGAVTYDDGTSWGERQTVYNPAAGRNAGSPQIAQFSDGGLVVLFMTDEDASEVDWPNGATIKSVASSGLHNSAITVIDRVLVAEAESSWPGVLPLSGTEIMGVFGTNSALVGKPITQTRAA</sequence>
<evidence type="ECO:0000313" key="2">
    <source>
        <dbReference type="Proteomes" id="UP000193689"/>
    </source>
</evidence>
<accession>A0A1Y2DR86</accession>
<dbReference type="PANTHER" id="PTHR38792">
    <property type="entry name" value="BNR/ASP-BOX REPEAT DOMAIN PROTEIN (AFU_ORTHOLOGUE AFUA_7G06430)-RELATED"/>
    <property type="match status" value="1"/>
</dbReference>
<dbReference type="EMBL" id="MCFJ01000010">
    <property type="protein sequence ID" value="ORY61644.1"/>
    <property type="molecule type" value="Genomic_DNA"/>
</dbReference>
<dbReference type="Gene3D" id="2.120.10.10">
    <property type="match status" value="1"/>
</dbReference>
<name>A0A1Y2DR86_9PEZI</name>
<organism evidence="1 2">
    <name type="scientific">Pseudomassariella vexata</name>
    <dbReference type="NCBI Taxonomy" id="1141098"/>
    <lineage>
        <taxon>Eukaryota</taxon>
        <taxon>Fungi</taxon>
        <taxon>Dikarya</taxon>
        <taxon>Ascomycota</taxon>
        <taxon>Pezizomycotina</taxon>
        <taxon>Sordariomycetes</taxon>
        <taxon>Xylariomycetidae</taxon>
        <taxon>Amphisphaeriales</taxon>
        <taxon>Pseudomassariaceae</taxon>
        <taxon>Pseudomassariella</taxon>
    </lineage>
</organism>
<dbReference type="OrthoDB" id="2739686at2759"/>
<protein>
    <submittedName>
        <fullName evidence="1">Sialidase</fullName>
    </submittedName>
</protein>
<dbReference type="GeneID" id="63778498"/>
<dbReference type="SUPFAM" id="SSF50939">
    <property type="entry name" value="Sialidases"/>
    <property type="match status" value="1"/>
</dbReference>
<comment type="caution">
    <text evidence="1">The sequence shown here is derived from an EMBL/GenBank/DDBJ whole genome shotgun (WGS) entry which is preliminary data.</text>
</comment>
<dbReference type="Proteomes" id="UP000193689">
    <property type="component" value="Unassembled WGS sequence"/>
</dbReference>
<reference evidence="1 2" key="1">
    <citation type="submission" date="2016-07" db="EMBL/GenBank/DDBJ databases">
        <title>Pervasive Adenine N6-methylation of Active Genes in Fungi.</title>
        <authorList>
            <consortium name="DOE Joint Genome Institute"/>
            <person name="Mondo S.J."/>
            <person name="Dannebaum R.O."/>
            <person name="Kuo R.C."/>
            <person name="Labutti K."/>
            <person name="Haridas S."/>
            <person name="Kuo A."/>
            <person name="Salamov A."/>
            <person name="Ahrendt S.R."/>
            <person name="Lipzen A."/>
            <person name="Sullivan W."/>
            <person name="Andreopoulos W.B."/>
            <person name="Clum A."/>
            <person name="Lindquist E."/>
            <person name="Daum C."/>
            <person name="Ramamoorthy G.K."/>
            <person name="Gryganskyi A."/>
            <person name="Culley D."/>
            <person name="Magnuson J.K."/>
            <person name="James T.Y."/>
            <person name="O'Malley M.A."/>
            <person name="Stajich J.E."/>
            <person name="Spatafora J.W."/>
            <person name="Visel A."/>
            <person name="Grigoriev I.V."/>
        </authorList>
    </citation>
    <scope>NUCLEOTIDE SEQUENCE [LARGE SCALE GENOMIC DNA]</scope>
    <source>
        <strain evidence="1 2">CBS 129021</strain>
    </source>
</reference>
<keyword evidence="2" id="KW-1185">Reference proteome</keyword>
<dbReference type="InterPro" id="IPR036278">
    <property type="entry name" value="Sialidase_sf"/>
</dbReference>